<evidence type="ECO:0000313" key="2">
    <source>
        <dbReference type="Proteomes" id="UP000000329"/>
    </source>
</evidence>
<dbReference type="eggNOG" id="COG3576">
    <property type="taxonomic scope" value="Bacteria"/>
</dbReference>
<accession>D8J1H0</accession>
<dbReference type="Gene3D" id="2.30.110.10">
    <property type="entry name" value="Electron Transport, Fmn-binding Protein, Chain A"/>
    <property type="match status" value="1"/>
</dbReference>
<name>D8J1H0_HERSS</name>
<dbReference type="PANTHER" id="PTHR42815:SF2">
    <property type="entry name" value="FAD-BINDING, PUTATIVE (AFU_ORTHOLOGUE AFUA_6G07600)-RELATED"/>
    <property type="match status" value="1"/>
</dbReference>
<sequence>MSTSSSPSVWHAGEQMLQAQLGVADKMQALGQRVVRTVMPDQHRDFYRQLPFIVLGSVDPVGDAWATLLEGQPGFLTSPSPVQLDMHAHPAPADPAAAGMAAGAPVGLLGIEMHTRRRNRMNGVLAELEQGWRVQVEQSFGNCPRYIQLRDYSFARDPAQDHPGQPELLATLDASARELIGMADAFFVATYADVDERRQVDVSHRGGKAGFVRVDAEGVLTVPDFNGNLFFSTLGNIVLNGRAGLLFVDYANGDVLQMSGQAELILDSPEIAAFEGAERLWTFRPQRIVRRRAALALRWRFQEQGWSPYVLATGQWPRAAA</sequence>
<keyword evidence="2" id="KW-1185">Reference proteome</keyword>
<dbReference type="PANTHER" id="PTHR42815">
    <property type="entry name" value="FAD-BINDING, PUTATIVE (AFU_ORTHOLOGUE AFUA_6G07600)-RELATED"/>
    <property type="match status" value="1"/>
</dbReference>
<dbReference type="OrthoDB" id="9796486at2"/>
<dbReference type="InterPro" id="IPR012349">
    <property type="entry name" value="Split_barrel_FMN-bd"/>
</dbReference>
<organism evidence="1 2">
    <name type="scientific">Herbaspirillum seropedicae (strain SmR1)</name>
    <dbReference type="NCBI Taxonomy" id="757424"/>
    <lineage>
        <taxon>Bacteria</taxon>
        <taxon>Pseudomonadati</taxon>
        <taxon>Pseudomonadota</taxon>
        <taxon>Betaproteobacteria</taxon>
        <taxon>Burkholderiales</taxon>
        <taxon>Oxalobacteraceae</taxon>
        <taxon>Herbaspirillum</taxon>
    </lineage>
</organism>
<proteinExistence type="predicted"/>
<dbReference type="KEGG" id="hse:Hsero_1074"/>
<evidence type="ECO:0000313" key="1">
    <source>
        <dbReference type="EMBL" id="ADJ62591.1"/>
    </source>
</evidence>
<dbReference type="GeneID" id="29393472"/>
<dbReference type="RefSeq" id="WP_013233103.1">
    <property type="nucleotide sequence ID" value="NC_014323.1"/>
</dbReference>
<dbReference type="EMBL" id="CP002039">
    <property type="protein sequence ID" value="ADJ62591.1"/>
    <property type="molecule type" value="Genomic_DNA"/>
</dbReference>
<dbReference type="Proteomes" id="UP000000329">
    <property type="component" value="Chromosome"/>
</dbReference>
<dbReference type="SUPFAM" id="SSF50475">
    <property type="entry name" value="FMN-binding split barrel"/>
    <property type="match status" value="1"/>
</dbReference>
<gene>
    <name evidence="1" type="ordered locus">Hsero_1074</name>
</gene>
<reference evidence="1 2" key="1">
    <citation type="submission" date="2010-04" db="EMBL/GenBank/DDBJ databases">
        <title>The genome of Herbaspirillum seropedicae SmR1, an endophytic, nitrogen-fixing, plant-growth promoting beta-Proteobacteria.</title>
        <authorList>
            <person name="Pedrosa F.O."/>
            <person name="Monteiro R.A."/>
            <person name="Wassem R."/>
            <person name="Cruz L.M."/>
            <person name="Ayub R.A."/>
            <person name="Colauto N.B."/>
            <person name="Fernandez M.A."/>
            <person name="Fungaro M.H.P."/>
            <person name="Grisard E.C."/>
            <person name="Hungria M."/>
            <person name="Madeira H.M.F."/>
            <person name="Nodari R.O."/>
            <person name="Osaku C.A."/>
            <person name="Petzl-Erler M.L."/>
            <person name="Terenzi H."/>
            <person name="Vieira L.G.E."/>
            <person name="Almeida M.I.M."/>
            <person name="Alves L.R."/>
            <person name="Arantes O.M.N."/>
            <person name="Balsanelli E."/>
            <person name="Barcellos F.G."/>
            <person name="Baura V.A."/>
            <person name="Binde D.R."/>
            <person name="Campo R.J."/>
            <person name="Chubatsu L.S."/>
            <person name="Chueire L.M.O."/>
            <person name="Ciferri R.R."/>
            <person name="Correa L.C."/>
            <person name="da Conceicao Silva J.L."/>
            <person name="Dabul A.N.G."/>
            <person name="Dambros B.P."/>
            <person name="Faoro H."/>
            <person name="Favetti A."/>
            <person name="Friedermann G."/>
            <person name="Furlaneto M.C."/>
            <person name="Gasques L.S."/>
            <person name="Gimenes C.C.T."/>
            <person name="Gioppo N.M.R."/>
            <person name="Glienke-Blanco C."/>
            <person name="Godoy L.P."/>
            <person name="Guerra M.P."/>
            <person name="Karp S."/>
            <person name="Kava-Cordeiro V."/>
            <person name="Margarido V.P."/>
            <person name="Mathioni S.M."/>
            <person name="Menck-Soares M.A."/>
            <person name="Murace N.K."/>
            <person name="Nicolas M.F."/>
            <person name="Oliveira C.E.C."/>
            <person name="Pagnan N.A.B."/>
            <person name="Pamphile J.A."/>
            <person name="Patussi E.V."/>
            <person name="Pereira L.F.P."/>
            <person name="Pereira-Ferrari L."/>
            <person name="Pinto F.G.S."/>
            <person name="Precoma C."/>
            <person name="Prioli A.J."/>
            <person name="Prioli S.M.A.P."/>
            <person name="Raittz R.T."/>
            <person name="Ramos H.J.O."/>
            <person name="Ribeiro E.M.S.F."/>
            <person name="Rigo L.U."/>
            <person name="Rocha C.L.M.S.C."/>
            <person name="Rocha S.N."/>
            <person name="Santos K."/>
            <person name="Satori D."/>
            <person name="Silva A.G."/>
            <person name="Simao R.C.G."/>
            <person name="Soares M.A.M."/>
            <person name="Souza E.M."/>
            <person name="Steffens M.B.R."/>
            <person name="Steindel M."/>
            <person name="Tadra-Sfeir M.Z."/>
            <person name="Takahashi E.K."/>
            <person name="Torres R.A."/>
            <person name="Valle J.S."/>
            <person name="Vernal J.I."/>
            <person name="Vilas-Boas L.A."/>
            <person name="Watanabe M.A.E."/>
            <person name="Weiss V.A."/>
            <person name="Yates M.A."/>
            <person name="Souza E.M."/>
        </authorList>
    </citation>
    <scope>NUCLEOTIDE SEQUENCE [LARGE SCALE GENOMIC DNA]</scope>
    <source>
        <strain evidence="1 2">SmR1</strain>
    </source>
</reference>
<dbReference type="STRING" id="757424.Hsero_1074"/>
<dbReference type="AlphaFoldDB" id="D8J1H0"/>
<dbReference type="HOGENOM" id="CLU_054513_0_0_4"/>
<protein>
    <submittedName>
        <fullName evidence="1">Pyridoxamine 5'-phosphate oxidase-like, FMN-binding protein</fullName>
    </submittedName>
</protein>